<gene>
    <name evidence="2" type="ORF">DFQ00_13250</name>
    <name evidence="3" type="ORF">HUB98_13210</name>
</gene>
<evidence type="ECO:0000313" key="4">
    <source>
        <dbReference type="Proteomes" id="UP000247790"/>
    </source>
</evidence>
<name>A0A2V4URV8_PAEBA</name>
<dbReference type="RefSeq" id="WP_110899490.1">
    <property type="nucleotide sequence ID" value="NZ_CP054614.1"/>
</dbReference>
<evidence type="ECO:0000313" key="5">
    <source>
        <dbReference type="Proteomes" id="UP000509327"/>
    </source>
</evidence>
<dbReference type="Pfam" id="PF06983">
    <property type="entry name" value="3-dmu-9_3-mt"/>
    <property type="match status" value="1"/>
</dbReference>
<proteinExistence type="predicted"/>
<dbReference type="EMBL" id="QJSW01000032">
    <property type="protein sequence ID" value="PYE42813.1"/>
    <property type="molecule type" value="Genomic_DNA"/>
</dbReference>
<dbReference type="SUPFAM" id="SSF54593">
    <property type="entry name" value="Glyoxalase/Bleomycin resistance protein/Dihydroxybiphenyl dioxygenase"/>
    <property type="match status" value="1"/>
</dbReference>
<dbReference type="OrthoDB" id="9795306at2"/>
<accession>A0A2V4URV8</accession>
<dbReference type="AlphaFoldDB" id="A0A2V4URV8"/>
<evidence type="ECO:0000313" key="2">
    <source>
        <dbReference type="EMBL" id="PYE42813.1"/>
    </source>
</evidence>
<dbReference type="InterPro" id="IPR029068">
    <property type="entry name" value="Glyas_Bleomycin-R_OHBP_Dase"/>
</dbReference>
<evidence type="ECO:0000313" key="3">
    <source>
        <dbReference type="EMBL" id="QKS57179.1"/>
    </source>
</evidence>
<dbReference type="Proteomes" id="UP000509327">
    <property type="component" value="Chromosome"/>
</dbReference>
<dbReference type="InterPro" id="IPR028973">
    <property type="entry name" value="PhnB-like"/>
</dbReference>
<reference evidence="2 4" key="1">
    <citation type="submission" date="2018-06" db="EMBL/GenBank/DDBJ databases">
        <title>Genomic Encyclopedia of Type Strains, Phase III (KMG-III): the genomes of soil and plant-associated and newly described type strains.</title>
        <authorList>
            <person name="Whitman W."/>
        </authorList>
    </citation>
    <scope>NUCLEOTIDE SEQUENCE [LARGE SCALE GENOMIC DNA]</scope>
    <source>
        <strain evidence="2 4">CECT 7022</strain>
    </source>
</reference>
<organism evidence="2 4">
    <name type="scientific">Paenibacillus barcinonensis</name>
    <dbReference type="NCBI Taxonomy" id="198119"/>
    <lineage>
        <taxon>Bacteria</taxon>
        <taxon>Bacillati</taxon>
        <taxon>Bacillota</taxon>
        <taxon>Bacilli</taxon>
        <taxon>Bacillales</taxon>
        <taxon>Paenibacillaceae</taxon>
        <taxon>Paenibacillus</taxon>
    </lineage>
</organism>
<dbReference type="EMBL" id="CP054614">
    <property type="protein sequence ID" value="QKS57179.1"/>
    <property type="molecule type" value="Genomic_DNA"/>
</dbReference>
<dbReference type="Gene3D" id="3.10.180.10">
    <property type="entry name" value="2,3-Dihydroxybiphenyl 1,2-Dioxygenase, domain 1"/>
    <property type="match status" value="1"/>
</dbReference>
<reference evidence="3 5" key="2">
    <citation type="submission" date="2020-06" db="EMBL/GenBank/DDBJ databases">
        <title>Complete genome of Paenibacillus barcinonensis KACC11450.</title>
        <authorList>
            <person name="Kim M."/>
            <person name="Park Y.-J."/>
            <person name="Shin J.-H."/>
        </authorList>
    </citation>
    <scope>NUCLEOTIDE SEQUENCE [LARGE SCALE GENOMIC DNA]</scope>
    <source>
        <strain evidence="3 5">KACC11450</strain>
    </source>
</reference>
<feature type="domain" description="PhnB-like" evidence="1">
    <location>
        <begin position="39"/>
        <end position="106"/>
    </location>
</feature>
<sequence length="112" mass="12429">MNGNAAEAIEFTYPPGQDEYITHSVLQVGVNKLMIAEEAMDVEKPWLLGNSTSMCIQSQDQGQIDHLYEALLQHAGVKVLVPYERNESSPGYGIVRDPFGVVIQLCVTVHHF</sequence>
<keyword evidence="5" id="KW-1185">Reference proteome</keyword>
<protein>
    <submittedName>
        <fullName evidence="2">Putative glyoxalase superfamily protein PhnB</fullName>
    </submittedName>
    <submittedName>
        <fullName evidence="3">VOC family protein</fullName>
    </submittedName>
</protein>
<dbReference type="Proteomes" id="UP000247790">
    <property type="component" value="Unassembled WGS sequence"/>
</dbReference>
<evidence type="ECO:0000259" key="1">
    <source>
        <dbReference type="Pfam" id="PF06983"/>
    </source>
</evidence>